<evidence type="ECO:0000313" key="2">
    <source>
        <dbReference type="EMBL" id="KAL3279822.1"/>
    </source>
</evidence>
<proteinExistence type="predicted"/>
<feature type="compositionally biased region" description="Polar residues" evidence="1">
    <location>
        <begin position="38"/>
        <end position="54"/>
    </location>
</feature>
<feature type="compositionally biased region" description="Basic residues" evidence="1">
    <location>
        <begin position="96"/>
        <end position="112"/>
    </location>
</feature>
<keyword evidence="3" id="KW-1185">Reference proteome</keyword>
<feature type="region of interest" description="Disordered" evidence="1">
    <location>
        <begin position="38"/>
        <end position="67"/>
    </location>
</feature>
<dbReference type="AlphaFoldDB" id="A0ABD2NMX9"/>
<evidence type="ECO:0000313" key="3">
    <source>
        <dbReference type="Proteomes" id="UP001516400"/>
    </source>
</evidence>
<sequence length="121" mass="13842">MELIGIDKSNLQLSNFSPNSSFRVQTTQDFFACNSCNEINPSEHPNNEETNISPKGSEKDNDDEDPNYELAAEAHFNNKASKKSASILLEDDLANHSKKVQGRRKRKKRKVRYGWIQEKTK</sequence>
<evidence type="ECO:0000256" key="1">
    <source>
        <dbReference type="SAM" id="MobiDB-lite"/>
    </source>
</evidence>
<feature type="region of interest" description="Disordered" evidence="1">
    <location>
        <begin position="92"/>
        <end position="121"/>
    </location>
</feature>
<gene>
    <name evidence="2" type="ORF">HHI36_017327</name>
</gene>
<dbReference type="Proteomes" id="UP001516400">
    <property type="component" value="Unassembled WGS sequence"/>
</dbReference>
<name>A0ABD2NMX9_9CUCU</name>
<comment type="caution">
    <text evidence="2">The sequence shown here is derived from an EMBL/GenBank/DDBJ whole genome shotgun (WGS) entry which is preliminary data.</text>
</comment>
<dbReference type="EMBL" id="JABFTP020000124">
    <property type="protein sequence ID" value="KAL3279822.1"/>
    <property type="molecule type" value="Genomic_DNA"/>
</dbReference>
<organism evidence="2 3">
    <name type="scientific">Cryptolaemus montrouzieri</name>
    <dbReference type="NCBI Taxonomy" id="559131"/>
    <lineage>
        <taxon>Eukaryota</taxon>
        <taxon>Metazoa</taxon>
        <taxon>Ecdysozoa</taxon>
        <taxon>Arthropoda</taxon>
        <taxon>Hexapoda</taxon>
        <taxon>Insecta</taxon>
        <taxon>Pterygota</taxon>
        <taxon>Neoptera</taxon>
        <taxon>Endopterygota</taxon>
        <taxon>Coleoptera</taxon>
        <taxon>Polyphaga</taxon>
        <taxon>Cucujiformia</taxon>
        <taxon>Coccinelloidea</taxon>
        <taxon>Coccinellidae</taxon>
        <taxon>Scymninae</taxon>
        <taxon>Scymnini</taxon>
        <taxon>Cryptolaemus</taxon>
    </lineage>
</organism>
<protein>
    <submittedName>
        <fullName evidence="2">Uncharacterized protein</fullName>
    </submittedName>
</protein>
<reference evidence="2 3" key="1">
    <citation type="journal article" date="2021" name="BMC Biol.">
        <title>Horizontally acquired antibacterial genes associated with adaptive radiation of ladybird beetles.</title>
        <authorList>
            <person name="Li H.S."/>
            <person name="Tang X.F."/>
            <person name="Huang Y.H."/>
            <person name="Xu Z.Y."/>
            <person name="Chen M.L."/>
            <person name="Du X.Y."/>
            <person name="Qiu B.Y."/>
            <person name="Chen P.T."/>
            <person name="Zhang W."/>
            <person name="Slipinski A."/>
            <person name="Escalona H.E."/>
            <person name="Waterhouse R.M."/>
            <person name="Zwick A."/>
            <person name="Pang H."/>
        </authorList>
    </citation>
    <scope>NUCLEOTIDE SEQUENCE [LARGE SCALE GENOMIC DNA]</scope>
    <source>
        <strain evidence="2">SYSU2018</strain>
    </source>
</reference>
<accession>A0ABD2NMX9</accession>